<proteinExistence type="predicted"/>
<name>A0A5C7J714_9BACT</name>
<protein>
    <submittedName>
        <fullName evidence="2">Uncharacterized protein</fullName>
    </submittedName>
</protein>
<evidence type="ECO:0000256" key="1">
    <source>
        <dbReference type="SAM" id="Phobius"/>
    </source>
</evidence>
<dbReference type="EMBL" id="SSDS01000050">
    <property type="protein sequence ID" value="TXG77259.1"/>
    <property type="molecule type" value="Genomic_DNA"/>
</dbReference>
<comment type="caution">
    <text evidence="2">The sequence shown here is derived from an EMBL/GenBank/DDBJ whole genome shotgun (WGS) entry which is preliminary data.</text>
</comment>
<keyword evidence="1" id="KW-0472">Membrane</keyword>
<dbReference type="Proteomes" id="UP000321026">
    <property type="component" value="Unassembled WGS sequence"/>
</dbReference>
<organism evidence="2 3">
    <name type="scientific">Candidatus Dojkabacteria bacterium</name>
    <dbReference type="NCBI Taxonomy" id="2099670"/>
    <lineage>
        <taxon>Bacteria</taxon>
        <taxon>Candidatus Dojkabacteria</taxon>
    </lineage>
</organism>
<feature type="transmembrane region" description="Helical" evidence="1">
    <location>
        <begin position="51"/>
        <end position="73"/>
    </location>
</feature>
<gene>
    <name evidence="2" type="ORF">E6Q11_03095</name>
</gene>
<keyword evidence="1" id="KW-1133">Transmembrane helix</keyword>
<dbReference type="AlphaFoldDB" id="A0A5C7J714"/>
<keyword evidence="1" id="KW-0812">Transmembrane</keyword>
<feature type="transmembrane region" description="Helical" evidence="1">
    <location>
        <begin position="14"/>
        <end position="39"/>
    </location>
</feature>
<reference evidence="2 3" key="1">
    <citation type="submission" date="2018-09" db="EMBL/GenBank/DDBJ databases">
        <title>Metagenome Assembled Genomes from an Advanced Water Purification Facility.</title>
        <authorList>
            <person name="Stamps B.W."/>
            <person name="Spear J.R."/>
        </authorList>
    </citation>
    <scope>NUCLEOTIDE SEQUENCE [LARGE SCALE GENOMIC DNA]</scope>
    <source>
        <strain evidence="2">Bin_63_2</strain>
    </source>
</reference>
<evidence type="ECO:0000313" key="3">
    <source>
        <dbReference type="Proteomes" id="UP000321026"/>
    </source>
</evidence>
<sequence length="74" mass="8229">MVRDTWWNFFKSSFGIYGMITIGIFLAVCIAGYATNIYYITQVINWGGLEVLRVIGVLIAPLGVILGLLSPFIQ</sequence>
<evidence type="ECO:0000313" key="2">
    <source>
        <dbReference type="EMBL" id="TXG77259.1"/>
    </source>
</evidence>
<accession>A0A5C7J714</accession>